<comment type="caution">
    <text evidence="1">The sequence shown here is derived from an EMBL/GenBank/DDBJ whole genome shotgun (WGS) entry which is preliminary data.</text>
</comment>
<protein>
    <submittedName>
        <fullName evidence="1">Uncharacterized protein</fullName>
    </submittedName>
</protein>
<organism evidence="1 2">
    <name type="scientific">Anaerobacillus alkalilacustris</name>
    <dbReference type="NCBI Taxonomy" id="393763"/>
    <lineage>
        <taxon>Bacteria</taxon>
        <taxon>Bacillati</taxon>
        <taxon>Bacillota</taxon>
        <taxon>Bacilli</taxon>
        <taxon>Bacillales</taxon>
        <taxon>Bacillaceae</taxon>
        <taxon>Anaerobacillus</taxon>
    </lineage>
</organism>
<gene>
    <name evidence="1" type="ORF">BKP37_18455</name>
</gene>
<dbReference type="EMBL" id="MLQR01000050">
    <property type="protein sequence ID" value="OIJ10516.1"/>
    <property type="molecule type" value="Genomic_DNA"/>
</dbReference>
<keyword evidence="2" id="KW-1185">Reference proteome</keyword>
<name>A0A1S2LDS9_9BACI</name>
<dbReference type="Proteomes" id="UP000179524">
    <property type="component" value="Unassembled WGS sequence"/>
</dbReference>
<sequence length="74" mass="8919">MYKVYHFKKFVTLLMMNIQNMLHQPLLLILQWNKTGIFNETKEPSDEIRHKVLFYKLILIEIDIPQNLGDELDT</sequence>
<accession>A0A1S2LDS9</accession>
<evidence type="ECO:0000313" key="1">
    <source>
        <dbReference type="EMBL" id="OIJ10516.1"/>
    </source>
</evidence>
<reference evidence="1 2" key="1">
    <citation type="submission" date="2016-10" db="EMBL/GenBank/DDBJ databases">
        <title>Draft genome sequences of four alkaliphilic bacteria belonging to the Anaerobacillus genus.</title>
        <authorList>
            <person name="Bassil N.M."/>
            <person name="Lloyd J.R."/>
        </authorList>
    </citation>
    <scope>NUCLEOTIDE SEQUENCE [LARGE SCALE GENOMIC DNA]</scope>
    <source>
        <strain evidence="1 2">DSM 18345</strain>
    </source>
</reference>
<dbReference type="AlphaFoldDB" id="A0A1S2LDS9"/>
<evidence type="ECO:0000313" key="2">
    <source>
        <dbReference type="Proteomes" id="UP000179524"/>
    </source>
</evidence>
<proteinExistence type="predicted"/>